<dbReference type="AlphaFoldDB" id="A0A2T1HTJ9"/>
<evidence type="ECO:0008006" key="4">
    <source>
        <dbReference type="Google" id="ProtNLM"/>
    </source>
</evidence>
<accession>A0A2T1HTJ9</accession>
<evidence type="ECO:0000256" key="1">
    <source>
        <dbReference type="SAM" id="SignalP"/>
    </source>
</evidence>
<reference evidence="3" key="1">
    <citation type="submission" date="2018-03" db="EMBL/GenBank/DDBJ databases">
        <authorList>
            <person name="Sun L."/>
            <person name="Liu H."/>
            <person name="Chen W."/>
            <person name="Huang K."/>
            <person name="Liu W."/>
            <person name="Gao X."/>
        </authorList>
    </citation>
    <scope>NUCLEOTIDE SEQUENCE [LARGE SCALE GENOMIC DNA]</scope>
    <source>
        <strain evidence="3">SH9</strain>
    </source>
</reference>
<feature type="chain" id="PRO_5015401383" description="Sulfur globule protein" evidence="1">
    <location>
        <begin position="32"/>
        <end position="76"/>
    </location>
</feature>
<proteinExistence type="predicted"/>
<dbReference type="EMBL" id="PVZS01000010">
    <property type="protein sequence ID" value="PSC04954.1"/>
    <property type="molecule type" value="Genomic_DNA"/>
</dbReference>
<evidence type="ECO:0000313" key="2">
    <source>
        <dbReference type="EMBL" id="PSC04954.1"/>
    </source>
</evidence>
<sequence>MRASFVSTAKAAGLAAAAFLAVLATTGGAEARHWRGHHYGWGHHQHWRGHHYGWRRHHYGWHRGHHYGWRHHRHWR</sequence>
<comment type="caution">
    <text evidence="2">The sequence shown here is derived from an EMBL/GenBank/DDBJ whole genome shotgun (WGS) entry which is preliminary data.</text>
</comment>
<organism evidence="2 3">
    <name type="scientific">Alsobacter soli</name>
    <dbReference type="NCBI Taxonomy" id="2109933"/>
    <lineage>
        <taxon>Bacteria</taxon>
        <taxon>Pseudomonadati</taxon>
        <taxon>Pseudomonadota</taxon>
        <taxon>Alphaproteobacteria</taxon>
        <taxon>Hyphomicrobiales</taxon>
        <taxon>Alsobacteraceae</taxon>
        <taxon>Alsobacter</taxon>
    </lineage>
</organism>
<gene>
    <name evidence="2" type="ORF">SLNSH_10925</name>
</gene>
<dbReference type="RefSeq" id="WP_106336962.1">
    <property type="nucleotide sequence ID" value="NZ_PVZS01000010.1"/>
</dbReference>
<feature type="signal peptide" evidence="1">
    <location>
        <begin position="1"/>
        <end position="31"/>
    </location>
</feature>
<evidence type="ECO:0000313" key="3">
    <source>
        <dbReference type="Proteomes" id="UP000239772"/>
    </source>
</evidence>
<keyword evidence="3" id="KW-1185">Reference proteome</keyword>
<name>A0A2T1HTJ9_9HYPH</name>
<keyword evidence="1" id="KW-0732">Signal</keyword>
<dbReference type="Proteomes" id="UP000239772">
    <property type="component" value="Unassembled WGS sequence"/>
</dbReference>
<protein>
    <recommendedName>
        <fullName evidence="4">Sulfur globule protein</fullName>
    </recommendedName>
</protein>